<dbReference type="InterPro" id="IPR001206">
    <property type="entry name" value="Diacylglycerol_kinase_cat_dom"/>
</dbReference>
<dbReference type="Proteomes" id="UP000799436">
    <property type="component" value="Unassembled WGS sequence"/>
</dbReference>
<dbReference type="PANTHER" id="PTHR12358">
    <property type="entry name" value="SPHINGOSINE KINASE"/>
    <property type="match status" value="1"/>
</dbReference>
<dbReference type="AlphaFoldDB" id="A0A6G1KY34"/>
<dbReference type="PANTHER" id="PTHR12358:SF108">
    <property type="entry name" value="DAGKC DOMAIN-CONTAINING PROTEIN"/>
    <property type="match status" value="1"/>
</dbReference>
<dbReference type="GO" id="GO:0005737">
    <property type="term" value="C:cytoplasm"/>
    <property type="evidence" value="ECO:0007669"/>
    <property type="project" value="TreeGrafter"/>
</dbReference>
<evidence type="ECO:0000313" key="2">
    <source>
        <dbReference type="EMBL" id="KAF2764954.1"/>
    </source>
</evidence>
<dbReference type="GO" id="GO:0001727">
    <property type="term" value="F:lipid kinase activity"/>
    <property type="evidence" value="ECO:0007669"/>
    <property type="project" value="TreeGrafter"/>
</dbReference>
<gene>
    <name evidence="2" type="ORF">EJ03DRAFT_345981</name>
</gene>
<evidence type="ECO:0000313" key="3">
    <source>
        <dbReference type="Proteomes" id="UP000799436"/>
    </source>
</evidence>
<proteinExistence type="predicted"/>
<feature type="domain" description="DAGKc" evidence="1">
    <location>
        <begin position="116"/>
        <end position="265"/>
    </location>
</feature>
<protein>
    <recommendedName>
        <fullName evidence="1">DAGKc domain-containing protein</fullName>
    </recommendedName>
</protein>
<reference evidence="2" key="1">
    <citation type="journal article" date="2020" name="Stud. Mycol.">
        <title>101 Dothideomycetes genomes: a test case for predicting lifestyles and emergence of pathogens.</title>
        <authorList>
            <person name="Haridas S."/>
            <person name="Albert R."/>
            <person name="Binder M."/>
            <person name="Bloem J."/>
            <person name="Labutti K."/>
            <person name="Salamov A."/>
            <person name="Andreopoulos B."/>
            <person name="Baker S."/>
            <person name="Barry K."/>
            <person name="Bills G."/>
            <person name="Bluhm B."/>
            <person name="Cannon C."/>
            <person name="Castanera R."/>
            <person name="Culley D."/>
            <person name="Daum C."/>
            <person name="Ezra D."/>
            <person name="Gonzalez J."/>
            <person name="Henrissat B."/>
            <person name="Kuo A."/>
            <person name="Liang C."/>
            <person name="Lipzen A."/>
            <person name="Lutzoni F."/>
            <person name="Magnuson J."/>
            <person name="Mondo S."/>
            <person name="Nolan M."/>
            <person name="Ohm R."/>
            <person name="Pangilinan J."/>
            <person name="Park H.-J."/>
            <person name="Ramirez L."/>
            <person name="Alfaro M."/>
            <person name="Sun H."/>
            <person name="Tritt A."/>
            <person name="Yoshinaga Y."/>
            <person name="Zwiers L.-H."/>
            <person name="Turgeon B."/>
            <person name="Goodwin S."/>
            <person name="Spatafora J."/>
            <person name="Crous P."/>
            <person name="Grigoriev I."/>
        </authorList>
    </citation>
    <scope>NUCLEOTIDE SEQUENCE</scope>
    <source>
        <strain evidence="2">CBS 116005</strain>
    </source>
</reference>
<dbReference type="Gene3D" id="3.40.50.10330">
    <property type="entry name" value="Probable inorganic polyphosphate/atp-NAD kinase, domain 1"/>
    <property type="match status" value="1"/>
</dbReference>
<dbReference type="PROSITE" id="PS50146">
    <property type="entry name" value="DAGK"/>
    <property type="match status" value="1"/>
</dbReference>
<dbReference type="InterPro" id="IPR016064">
    <property type="entry name" value="NAD/diacylglycerol_kinase_sf"/>
</dbReference>
<accession>A0A6G1KY34</accession>
<dbReference type="Pfam" id="PF00781">
    <property type="entry name" value="DAGK_cat"/>
    <property type="match status" value="1"/>
</dbReference>
<dbReference type="InterPro" id="IPR017438">
    <property type="entry name" value="ATP-NAD_kinase_N"/>
</dbReference>
<dbReference type="SUPFAM" id="SSF111331">
    <property type="entry name" value="NAD kinase/diacylglycerol kinase-like"/>
    <property type="match status" value="1"/>
</dbReference>
<evidence type="ECO:0000259" key="1">
    <source>
        <dbReference type="PROSITE" id="PS50146"/>
    </source>
</evidence>
<dbReference type="InterPro" id="IPR050187">
    <property type="entry name" value="Lipid_Phosphate_FormReg"/>
</dbReference>
<name>A0A6G1KY34_9PEZI</name>
<dbReference type="Gene3D" id="2.60.200.40">
    <property type="match status" value="1"/>
</dbReference>
<sequence length="475" mass="51812">MSSPFTSNGTVDGRQVSFTYQREDGGTSRALKWIDDSKAETAVEEADIIAALPVQPDSTDEYSVLYVVPNAAAQNDKGVSPVLLRSFFATGLPEQFLNDYEPSEPVYWSNNHNAGSDDRTSMHIVASTGSGTQQAASVWELVLKPLLDLLMSRQHVHYKLHYTSSEHTITDLTKELFLSEANSGVDQAIILLSGDGGMIDLVDGLTAAERSRNYVKPNVTLLPLGTGNALAHSSGITADNTMGLKTLLQGYSQELPVFRVTFSAGARSLANHGTKELRLREVAGTPVLHGAVVASWGLHSTLVADSDTPEYRKFGAERFQMAGKELLYPAEGSSAHAFRGRLSVLRPSMNTKDDWQAIERQTHGYVLATFCSQLEKGFTISPASKPLDGKLRLIHFRALGGDAAMGIMTAAYQGGKHVENPEVGYEEIEGLRIEFDEQDGRWRRVCIDGKIIRVEEGGWMEIRAGVKGVVNLIAR</sequence>
<dbReference type="GO" id="GO:0046512">
    <property type="term" value="P:sphingosine biosynthetic process"/>
    <property type="evidence" value="ECO:0007669"/>
    <property type="project" value="TreeGrafter"/>
</dbReference>
<dbReference type="OrthoDB" id="3853857at2759"/>
<dbReference type="EMBL" id="ML995905">
    <property type="protein sequence ID" value="KAF2764954.1"/>
    <property type="molecule type" value="Genomic_DNA"/>
</dbReference>
<keyword evidence="3" id="KW-1185">Reference proteome</keyword>
<organism evidence="2 3">
    <name type="scientific">Teratosphaeria nubilosa</name>
    <dbReference type="NCBI Taxonomy" id="161662"/>
    <lineage>
        <taxon>Eukaryota</taxon>
        <taxon>Fungi</taxon>
        <taxon>Dikarya</taxon>
        <taxon>Ascomycota</taxon>
        <taxon>Pezizomycotina</taxon>
        <taxon>Dothideomycetes</taxon>
        <taxon>Dothideomycetidae</taxon>
        <taxon>Mycosphaerellales</taxon>
        <taxon>Teratosphaeriaceae</taxon>
        <taxon>Teratosphaeria</taxon>
    </lineage>
</organism>
<dbReference type="GO" id="GO:0016020">
    <property type="term" value="C:membrane"/>
    <property type="evidence" value="ECO:0007669"/>
    <property type="project" value="TreeGrafter"/>
</dbReference>